<organism evidence="1 2">
    <name type="scientific">Nonomuraea antimicrobica</name>
    <dbReference type="NCBI Taxonomy" id="561173"/>
    <lineage>
        <taxon>Bacteria</taxon>
        <taxon>Bacillati</taxon>
        <taxon>Actinomycetota</taxon>
        <taxon>Actinomycetes</taxon>
        <taxon>Streptosporangiales</taxon>
        <taxon>Streptosporangiaceae</taxon>
        <taxon>Nonomuraea</taxon>
    </lineage>
</organism>
<sequence length="102" mass="10096">MLKVCASAGRLSWAAPLAPAEGGGVLAEGVAAGGTGVPGAAPGEREQAEAASKPIKGTAIREPILDILSYLYGEGVIPVDRSSCWVVAQGNHVFGGRAGSPA</sequence>
<evidence type="ECO:0000313" key="2">
    <source>
        <dbReference type="Proteomes" id="UP001500902"/>
    </source>
</evidence>
<evidence type="ECO:0000313" key="1">
    <source>
        <dbReference type="EMBL" id="GAA3713528.1"/>
    </source>
</evidence>
<proteinExistence type="predicted"/>
<accession>A0ABP7E581</accession>
<dbReference type="EMBL" id="BAAAZP010000222">
    <property type="protein sequence ID" value="GAA3713528.1"/>
    <property type="molecule type" value="Genomic_DNA"/>
</dbReference>
<gene>
    <name evidence="1" type="ORF">GCM10022224_093820</name>
</gene>
<protein>
    <submittedName>
        <fullName evidence="1">Uncharacterized protein</fullName>
    </submittedName>
</protein>
<dbReference type="Proteomes" id="UP001500902">
    <property type="component" value="Unassembled WGS sequence"/>
</dbReference>
<reference evidence="2" key="1">
    <citation type="journal article" date="2019" name="Int. J. Syst. Evol. Microbiol.">
        <title>The Global Catalogue of Microorganisms (GCM) 10K type strain sequencing project: providing services to taxonomists for standard genome sequencing and annotation.</title>
        <authorList>
            <consortium name="The Broad Institute Genomics Platform"/>
            <consortium name="The Broad Institute Genome Sequencing Center for Infectious Disease"/>
            <person name="Wu L."/>
            <person name="Ma J."/>
        </authorList>
    </citation>
    <scope>NUCLEOTIDE SEQUENCE [LARGE SCALE GENOMIC DNA]</scope>
    <source>
        <strain evidence="2">JCM 16904</strain>
    </source>
</reference>
<keyword evidence="2" id="KW-1185">Reference proteome</keyword>
<comment type="caution">
    <text evidence="1">The sequence shown here is derived from an EMBL/GenBank/DDBJ whole genome shotgun (WGS) entry which is preliminary data.</text>
</comment>
<name>A0ABP7E581_9ACTN</name>